<sequence length="366" mass="39240">MELGDSLAVPLIGKAPVLAASGKEKAATNLLLVHLATISTDVAFTVSTILVKRSVSDQHVNTVVFSVYRDVLACLFLVPLAYFLERKTQPPVTWKIAGFFVACAFTGVFAGQLLCLMGLSLAIPADYALTTTLIPMFVFGIAMTFGTESLEWRRKDGWFKIFGFALSALGMISIYCFKGPPALRPLRGSNLGNPSLGLSPNGEGVLLTALGALSLGIYANMKVPLLRLYPCPFSIGAYAYIIGAIMLGTTALLTIPPSEWIVTEPYDILAILYQGSILSTLTMGLGTWTTQKAGPLINASYFPLQTVLTTFASYLFLSNTIFVNQIIGGLLAISGLWSLTYGKLITAKLDSMNQDVPPLLAESSKV</sequence>
<feature type="transmembrane region" description="Helical" evidence="6">
    <location>
        <begin position="322"/>
        <end position="342"/>
    </location>
</feature>
<dbReference type="GO" id="GO:0022857">
    <property type="term" value="F:transmembrane transporter activity"/>
    <property type="evidence" value="ECO:0007669"/>
    <property type="project" value="InterPro"/>
</dbReference>
<evidence type="ECO:0000256" key="3">
    <source>
        <dbReference type="ARBA" id="ARBA00022692"/>
    </source>
</evidence>
<feature type="transmembrane region" description="Helical" evidence="6">
    <location>
        <begin position="296"/>
        <end position="316"/>
    </location>
</feature>
<evidence type="ECO:0000313" key="8">
    <source>
        <dbReference type="EMBL" id="OAE35832.1"/>
    </source>
</evidence>
<dbReference type="Pfam" id="PF00892">
    <property type="entry name" value="EamA"/>
    <property type="match status" value="2"/>
</dbReference>
<dbReference type="PANTHER" id="PTHR31218">
    <property type="entry name" value="WAT1-RELATED PROTEIN"/>
    <property type="match status" value="1"/>
</dbReference>
<reference evidence="8" key="1">
    <citation type="submission" date="2016-03" db="EMBL/GenBank/DDBJ databases">
        <title>Mechanisms controlling the formation of the plant cell surface in tip-growing cells are functionally conserved among land plants.</title>
        <authorList>
            <person name="Honkanen S."/>
            <person name="Jones V.A."/>
            <person name="Morieri G."/>
            <person name="Champion C."/>
            <person name="Hetherington A.J."/>
            <person name="Kelly S."/>
            <person name="Saint-Marcoux D."/>
            <person name="Proust H."/>
            <person name="Prescott H."/>
            <person name="Dolan L."/>
        </authorList>
    </citation>
    <scope>NUCLEOTIDE SEQUENCE [LARGE SCALE GENOMIC DNA]</scope>
    <source>
        <tissue evidence="8">Whole gametophyte</tissue>
    </source>
</reference>
<dbReference type="SUPFAM" id="SSF103481">
    <property type="entry name" value="Multidrug resistance efflux transporter EmrE"/>
    <property type="match status" value="2"/>
</dbReference>
<keyword evidence="3 6" id="KW-0812">Transmembrane</keyword>
<accession>A0A176WU76</accession>
<feature type="transmembrane region" description="Helical" evidence="6">
    <location>
        <begin position="63"/>
        <end position="84"/>
    </location>
</feature>
<protein>
    <recommendedName>
        <fullName evidence="6">WAT1-related protein</fullName>
    </recommendedName>
</protein>
<evidence type="ECO:0000256" key="6">
    <source>
        <dbReference type="RuleBase" id="RU363077"/>
    </source>
</evidence>
<dbReference type="InterPro" id="IPR000620">
    <property type="entry name" value="EamA_dom"/>
</dbReference>
<proteinExistence type="inferred from homology"/>
<dbReference type="InterPro" id="IPR037185">
    <property type="entry name" value="EmrE-like"/>
</dbReference>
<feature type="domain" description="EamA" evidence="7">
    <location>
        <begin position="204"/>
        <end position="339"/>
    </location>
</feature>
<comment type="caution">
    <text evidence="8">The sequence shown here is derived from an EMBL/GenBank/DDBJ whole genome shotgun (WGS) entry which is preliminary data.</text>
</comment>
<evidence type="ECO:0000313" key="9">
    <source>
        <dbReference type="Proteomes" id="UP000077202"/>
    </source>
</evidence>
<evidence type="ECO:0000256" key="2">
    <source>
        <dbReference type="ARBA" id="ARBA00007635"/>
    </source>
</evidence>
<evidence type="ECO:0000256" key="1">
    <source>
        <dbReference type="ARBA" id="ARBA00004141"/>
    </source>
</evidence>
<name>A0A176WU76_MARPO</name>
<evidence type="ECO:0000256" key="4">
    <source>
        <dbReference type="ARBA" id="ARBA00022989"/>
    </source>
</evidence>
<keyword evidence="9" id="KW-1185">Reference proteome</keyword>
<gene>
    <name evidence="8" type="ORF">AXG93_4225s1360</name>
</gene>
<dbReference type="InterPro" id="IPR030184">
    <property type="entry name" value="WAT1-related"/>
</dbReference>
<feature type="transmembrane region" description="Helical" evidence="6">
    <location>
        <begin position="268"/>
        <end position="289"/>
    </location>
</feature>
<feature type="domain" description="EamA" evidence="7">
    <location>
        <begin position="39"/>
        <end position="174"/>
    </location>
</feature>
<comment type="subcellular location">
    <subcellularLocation>
        <location evidence="1 6">Membrane</location>
        <topology evidence="1 6">Multi-pass membrane protein</topology>
    </subcellularLocation>
</comment>
<organism evidence="8 9">
    <name type="scientific">Marchantia polymorpha subsp. ruderalis</name>
    <dbReference type="NCBI Taxonomy" id="1480154"/>
    <lineage>
        <taxon>Eukaryota</taxon>
        <taxon>Viridiplantae</taxon>
        <taxon>Streptophyta</taxon>
        <taxon>Embryophyta</taxon>
        <taxon>Marchantiophyta</taxon>
        <taxon>Marchantiopsida</taxon>
        <taxon>Marchantiidae</taxon>
        <taxon>Marchantiales</taxon>
        <taxon>Marchantiaceae</taxon>
        <taxon>Marchantia</taxon>
    </lineage>
</organism>
<evidence type="ECO:0000259" key="7">
    <source>
        <dbReference type="Pfam" id="PF00892"/>
    </source>
</evidence>
<feature type="transmembrane region" description="Helical" evidence="6">
    <location>
        <begin position="127"/>
        <end position="146"/>
    </location>
</feature>
<feature type="transmembrane region" description="Helical" evidence="6">
    <location>
        <begin position="158"/>
        <end position="177"/>
    </location>
</feature>
<keyword evidence="4 6" id="KW-1133">Transmembrane helix</keyword>
<keyword evidence="5 6" id="KW-0472">Membrane</keyword>
<feature type="transmembrane region" description="Helical" evidence="6">
    <location>
        <begin position="96"/>
        <end position="121"/>
    </location>
</feature>
<dbReference type="Proteomes" id="UP000077202">
    <property type="component" value="Unassembled WGS sequence"/>
</dbReference>
<dbReference type="AlphaFoldDB" id="A0A176WU76"/>
<feature type="transmembrane region" description="Helical" evidence="6">
    <location>
        <begin position="204"/>
        <end position="221"/>
    </location>
</feature>
<dbReference type="EMBL" id="LVLJ01000057">
    <property type="protein sequence ID" value="OAE35832.1"/>
    <property type="molecule type" value="Genomic_DNA"/>
</dbReference>
<feature type="transmembrane region" description="Helical" evidence="6">
    <location>
        <begin position="233"/>
        <end position="256"/>
    </location>
</feature>
<evidence type="ECO:0000256" key="5">
    <source>
        <dbReference type="ARBA" id="ARBA00023136"/>
    </source>
</evidence>
<dbReference type="GO" id="GO:0016020">
    <property type="term" value="C:membrane"/>
    <property type="evidence" value="ECO:0007669"/>
    <property type="project" value="UniProtKB-SubCell"/>
</dbReference>
<comment type="similarity">
    <text evidence="2 6">Belongs to the drug/metabolite transporter (DMT) superfamily. Plant drug/metabolite exporter (P-DME) (TC 2.A.7.4) family.</text>
</comment>